<protein>
    <recommendedName>
        <fullName evidence="5">Thiamine diphosphokinase</fullName>
        <ecNumber evidence="5">2.7.6.2</ecNumber>
    </recommendedName>
</protein>
<dbReference type="PANTHER" id="PTHR41299:SF1">
    <property type="entry name" value="THIAMINE PYROPHOSPHOKINASE"/>
    <property type="match status" value="1"/>
</dbReference>
<proteinExistence type="predicted"/>
<dbReference type="EC" id="2.7.6.2" evidence="5"/>
<dbReference type="InterPro" id="IPR007371">
    <property type="entry name" value="TPK_catalytic"/>
</dbReference>
<evidence type="ECO:0000256" key="4">
    <source>
        <dbReference type="ARBA" id="ARBA00022840"/>
    </source>
</evidence>
<dbReference type="InterPro" id="IPR006282">
    <property type="entry name" value="Thi_PPkinase"/>
</dbReference>
<evidence type="ECO:0000313" key="8">
    <source>
        <dbReference type="EMBL" id="PLX16168.1"/>
    </source>
</evidence>
<evidence type="ECO:0000259" key="6">
    <source>
        <dbReference type="Pfam" id="PF04263"/>
    </source>
</evidence>
<gene>
    <name evidence="8" type="ORF">C0601_11135</name>
</gene>
<dbReference type="Pfam" id="PF04265">
    <property type="entry name" value="TPK_B1_binding"/>
    <property type="match status" value="1"/>
</dbReference>
<comment type="caution">
    <text evidence="8">The sequence shown here is derived from an EMBL/GenBank/DDBJ whole genome shotgun (WGS) entry which is preliminary data.</text>
</comment>
<keyword evidence="3 8" id="KW-0418">Kinase</keyword>
<organism evidence="8 9">
    <name type="scientific">Muiribacterium halophilum</name>
    <dbReference type="NCBI Taxonomy" id="2053465"/>
    <lineage>
        <taxon>Bacteria</taxon>
        <taxon>Candidatus Muiribacteriota</taxon>
        <taxon>Candidatus Muiribacteriia</taxon>
        <taxon>Candidatus Muiribacteriales</taxon>
        <taxon>Candidatus Muiribacteriaceae</taxon>
        <taxon>Candidatus Muiribacterium</taxon>
    </lineage>
</organism>
<keyword evidence="2" id="KW-0547">Nucleotide-binding</keyword>
<dbReference type="Gene3D" id="3.40.50.10240">
    <property type="entry name" value="Thiamin pyrophosphokinase, catalytic domain"/>
    <property type="match status" value="1"/>
</dbReference>
<evidence type="ECO:0000256" key="5">
    <source>
        <dbReference type="NCBIfam" id="TIGR01378"/>
    </source>
</evidence>
<evidence type="ECO:0000259" key="7">
    <source>
        <dbReference type="Pfam" id="PF04265"/>
    </source>
</evidence>
<dbReference type="InterPro" id="IPR036371">
    <property type="entry name" value="TPK_B1-bd_sf"/>
</dbReference>
<feature type="domain" description="Thiamin pyrophosphokinase thiamin-binding" evidence="7">
    <location>
        <begin position="149"/>
        <end position="196"/>
    </location>
</feature>
<dbReference type="CDD" id="cd07995">
    <property type="entry name" value="TPK"/>
    <property type="match status" value="1"/>
</dbReference>
<dbReference type="GO" id="GO:0005524">
    <property type="term" value="F:ATP binding"/>
    <property type="evidence" value="ECO:0007669"/>
    <property type="project" value="UniProtKB-KW"/>
</dbReference>
<dbReference type="Proteomes" id="UP000234857">
    <property type="component" value="Unassembled WGS sequence"/>
</dbReference>
<dbReference type="AlphaFoldDB" id="A0A2N5ZBX3"/>
<evidence type="ECO:0000313" key="9">
    <source>
        <dbReference type="Proteomes" id="UP000234857"/>
    </source>
</evidence>
<dbReference type="GO" id="GO:0016301">
    <property type="term" value="F:kinase activity"/>
    <property type="evidence" value="ECO:0007669"/>
    <property type="project" value="UniProtKB-KW"/>
</dbReference>
<dbReference type="InterPro" id="IPR036759">
    <property type="entry name" value="TPK_catalytic_sf"/>
</dbReference>
<dbReference type="GO" id="GO:0004788">
    <property type="term" value="F:thiamine diphosphokinase activity"/>
    <property type="evidence" value="ECO:0007669"/>
    <property type="project" value="UniProtKB-UniRule"/>
</dbReference>
<dbReference type="InterPro" id="IPR007373">
    <property type="entry name" value="Thiamin_PyroPKinase_B1-bd"/>
</dbReference>
<dbReference type="SUPFAM" id="SSF63862">
    <property type="entry name" value="Thiamin pyrophosphokinase, substrate-binding domain"/>
    <property type="match status" value="1"/>
</dbReference>
<evidence type="ECO:0000256" key="1">
    <source>
        <dbReference type="ARBA" id="ARBA00022679"/>
    </source>
</evidence>
<dbReference type="SUPFAM" id="SSF63999">
    <property type="entry name" value="Thiamin pyrophosphokinase, catalytic domain"/>
    <property type="match status" value="1"/>
</dbReference>
<accession>A0A2N5ZBX3</accession>
<dbReference type="GO" id="GO:0009229">
    <property type="term" value="P:thiamine diphosphate biosynthetic process"/>
    <property type="evidence" value="ECO:0007669"/>
    <property type="project" value="InterPro"/>
</dbReference>
<feature type="domain" description="Thiamin pyrophosphokinase catalytic" evidence="6">
    <location>
        <begin position="29"/>
        <end position="130"/>
    </location>
</feature>
<dbReference type="InterPro" id="IPR053149">
    <property type="entry name" value="TPK"/>
</dbReference>
<dbReference type="NCBIfam" id="TIGR01378">
    <property type="entry name" value="thi_PPkinase"/>
    <property type="match status" value="1"/>
</dbReference>
<dbReference type="GO" id="GO:0030975">
    <property type="term" value="F:thiamine binding"/>
    <property type="evidence" value="ECO:0007669"/>
    <property type="project" value="InterPro"/>
</dbReference>
<evidence type="ECO:0000256" key="3">
    <source>
        <dbReference type="ARBA" id="ARBA00022777"/>
    </source>
</evidence>
<evidence type="ECO:0000256" key="2">
    <source>
        <dbReference type="ARBA" id="ARBA00022741"/>
    </source>
</evidence>
<dbReference type="GO" id="GO:0006772">
    <property type="term" value="P:thiamine metabolic process"/>
    <property type="evidence" value="ECO:0007669"/>
    <property type="project" value="UniProtKB-UniRule"/>
</dbReference>
<dbReference type="EMBL" id="PKTG01000122">
    <property type="protein sequence ID" value="PLX16168.1"/>
    <property type="molecule type" value="Genomic_DNA"/>
</dbReference>
<sequence>MNLKNKIFISLNGDLRSGFKPDLSVFKETIAVDGGARFFEVSDEIPDVLIGDLDSVSDNVLKEFRDNGVKILKFPAKKDLSDFELAINYIKERYSHADITIVGFYSNDRIDHFLFNIEVLKRLKGYDVKIISKTFIMYLLNRGKHELGVDKGCTISMLPISQEVLVDDSEGFEYPLKEEHLIQGSSLSLSNITKTSRILLKIREGQLLVLIPKEKI</sequence>
<keyword evidence="4" id="KW-0067">ATP-binding</keyword>
<reference evidence="8 9" key="1">
    <citation type="submission" date="2017-11" db="EMBL/GenBank/DDBJ databases">
        <title>Genome-resolved metagenomics identifies genetic mobility, metabolic interactions, and unexpected diversity in perchlorate-reducing communities.</title>
        <authorList>
            <person name="Barnum T.P."/>
            <person name="Figueroa I.A."/>
            <person name="Carlstrom C.I."/>
            <person name="Lucas L.N."/>
            <person name="Engelbrektson A.L."/>
            <person name="Coates J.D."/>
        </authorList>
    </citation>
    <scope>NUCLEOTIDE SEQUENCE [LARGE SCALE GENOMIC DNA]</scope>
    <source>
        <strain evidence="8">BM706</strain>
    </source>
</reference>
<name>A0A2N5ZBX3_MUIH1</name>
<keyword evidence="1" id="KW-0808">Transferase</keyword>
<dbReference type="Pfam" id="PF04263">
    <property type="entry name" value="TPK_catalytic"/>
    <property type="match status" value="1"/>
</dbReference>
<dbReference type="PANTHER" id="PTHR41299">
    <property type="entry name" value="THIAMINE PYROPHOSPHOKINASE"/>
    <property type="match status" value="1"/>
</dbReference>